<keyword evidence="2" id="KW-1185">Reference proteome</keyword>
<dbReference type="Gramene" id="TVU39139">
    <property type="protein sequence ID" value="TVU39139"/>
    <property type="gene ID" value="EJB05_12544"/>
</dbReference>
<protein>
    <recommendedName>
        <fullName evidence="3">F-box domain-containing protein</fullName>
    </recommendedName>
</protein>
<gene>
    <name evidence="1" type="ORF">EJB05_12544</name>
</gene>
<dbReference type="SUPFAM" id="SSF81383">
    <property type="entry name" value="F-box domain"/>
    <property type="match status" value="1"/>
</dbReference>
<reference evidence="1 2" key="1">
    <citation type="journal article" date="2019" name="Sci. Rep.">
        <title>A high-quality genome of Eragrostis curvula grass provides insights into Poaceae evolution and supports new strategies to enhance forage quality.</title>
        <authorList>
            <person name="Carballo J."/>
            <person name="Santos B.A.C.M."/>
            <person name="Zappacosta D."/>
            <person name="Garbus I."/>
            <person name="Selva J.P."/>
            <person name="Gallo C.A."/>
            <person name="Diaz A."/>
            <person name="Albertini E."/>
            <person name="Caccamo M."/>
            <person name="Echenique V."/>
        </authorList>
    </citation>
    <scope>NUCLEOTIDE SEQUENCE [LARGE SCALE GENOMIC DNA]</scope>
    <source>
        <strain evidence="2">cv. Victoria</strain>
        <tissue evidence="1">Leaf</tissue>
    </source>
</reference>
<evidence type="ECO:0000313" key="2">
    <source>
        <dbReference type="Proteomes" id="UP000324897"/>
    </source>
</evidence>
<dbReference type="PANTHER" id="PTHR34709">
    <property type="entry name" value="OS10G0396666 PROTEIN"/>
    <property type="match status" value="1"/>
</dbReference>
<dbReference type="InterPro" id="IPR036047">
    <property type="entry name" value="F-box-like_dom_sf"/>
</dbReference>
<dbReference type="PANTHER" id="PTHR34709:SF75">
    <property type="entry name" value="FBD DOMAIN-CONTAINING PROTEIN"/>
    <property type="match status" value="1"/>
</dbReference>
<evidence type="ECO:0000313" key="1">
    <source>
        <dbReference type="EMBL" id="TVU39139.1"/>
    </source>
</evidence>
<proteinExistence type="predicted"/>
<dbReference type="EMBL" id="RWGY01000007">
    <property type="protein sequence ID" value="TVU39139.1"/>
    <property type="molecule type" value="Genomic_DNA"/>
</dbReference>
<comment type="caution">
    <text evidence="1">The sequence shown here is derived from an EMBL/GenBank/DDBJ whole genome shotgun (WGS) entry which is preliminary data.</text>
</comment>
<dbReference type="InterPro" id="IPR055312">
    <property type="entry name" value="FBL15-like"/>
</dbReference>
<sequence>MHLRSGLVLPPPAPQGRGVGSLSLHRLTQSILGGGNGEDEDRISGLPEGLLLDVLGRLGSAREAARTSLISRWWCGLWAELRDLTFTFCGIRTDALEIALAQVHPGLRRLDISNPEDHDDDDNDDERWDVVSTSERLSSLLRAADKLAPAELVVRIDTNSSAAARAGASSGLISGAGQGIRLKMETWWSDRHKQLSLSIFYGQRIGTIYKRTFAQEIARLPVNQFSVLMISIRTEGHQAFLLGLLKSAASMHVRKVGPDEIHRSQTE</sequence>
<dbReference type="Proteomes" id="UP000324897">
    <property type="component" value="Chromosome 4"/>
</dbReference>
<accession>A0A5J9VSJ6</accession>
<dbReference type="AlphaFoldDB" id="A0A5J9VSJ6"/>
<evidence type="ECO:0008006" key="3">
    <source>
        <dbReference type="Google" id="ProtNLM"/>
    </source>
</evidence>
<organism evidence="1 2">
    <name type="scientific">Eragrostis curvula</name>
    <name type="common">weeping love grass</name>
    <dbReference type="NCBI Taxonomy" id="38414"/>
    <lineage>
        <taxon>Eukaryota</taxon>
        <taxon>Viridiplantae</taxon>
        <taxon>Streptophyta</taxon>
        <taxon>Embryophyta</taxon>
        <taxon>Tracheophyta</taxon>
        <taxon>Spermatophyta</taxon>
        <taxon>Magnoliopsida</taxon>
        <taxon>Liliopsida</taxon>
        <taxon>Poales</taxon>
        <taxon>Poaceae</taxon>
        <taxon>PACMAD clade</taxon>
        <taxon>Chloridoideae</taxon>
        <taxon>Eragrostideae</taxon>
        <taxon>Eragrostidinae</taxon>
        <taxon>Eragrostis</taxon>
    </lineage>
</organism>
<name>A0A5J9VSJ6_9POAL</name>
<feature type="non-terminal residue" evidence="1">
    <location>
        <position position="1"/>
    </location>
</feature>